<evidence type="ECO:0000256" key="10">
    <source>
        <dbReference type="ARBA" id="ARBA00023136"/>
    </source>
</evidence>
<evidence type="ECO:0000256" key="4">
    <source>
        <dbReference type="ARBA" id="ARBA00022692"/>
    </source>
</evidence>
<keyword evidence="15" id="KW-1185">Reference proteome</keyword>
<dbReference type="InterPro" id="IPR027359">
    <property type="entry name" value="Volt_channel_dom_sf"/>
</dbReference>
<sequence length="285" mass="32266">MKQIKNRLSKTQDKPLTLGRLRHDIHVVIDGTDTPMGKLFDIVLLVAVLASVAVVMLDSVLIMRMQYGRYFFYAEWFFTILFTFEYVLRLFSTPNRLRYMLSFYGVVDFLSILPTYLSLMFGGLQYLLVVRILRLLRIFRILKMADYMQQAGFLTMALRSSRHKIVVFFLAVIILVTIFGSVVYVIEGAENGFTSIPVSIYWAIVTMTTVGYGDMSPKTPVGQAIASFVMIMGYSIIAVPTGLFTAELTKTMRPQLQPISCPNCGKFGHAAEAKFCDRCGHDLHV</sequence>
<evidence type="ECO:0000256" key="3">
    <source>
        <dbReference type="ARBA" id="ARBA00022538"/>
    </source>
</evidence>
<name>L2F5H7_9GAMM</name>
<dbReference type="PRINTS" id="PR00169">
    <property type="entry name" value="KCHANNEL"/>
</dbReference>
<keyword evidence="9" id="KW-0406">Ion transport</keyword>
<dbReference type="EMBL" id="ANIN01000002">
    <property type="protein sequence ID" value="ELA08135.1"/>
    <property type="molecule type" value="Genomic_DNA"/>
</dbReference>
<keyword evidence="7" id="KW-0630">Potassium</keyword>
<keyword evidence="11" id="KW-0407">Ion channel</keyword>
<feature type="transmembrane region" description="Helical" evidence="12">
    <location>
        <begin position="224"/>
        <end position="246"/>
    </location>
</feature>
<dbReference type="PATRIC" id="fig|1230338.3.peg.1327"/>
<proteinExistence type="predicted"/>
<evidence type="ECO:0000259" key="13">
    <source>
        <dbReference type="Pfam" id="PF00520"/>
    </source>
</evidence>
<dbReference type="PANTHER" id="PTHR11537:SF254">
    <property type="entry name" value="POTASSIUM VOLTAGE-GATED CHANNEL PROTEIN SHAB"/>
    <property type="match status" value="1"/>
</dbReference>
<dbReference type="Pfam" id="PF00520">
    <property type="entry name" value="Ion_trans"/>
    <property type="match status" value="1"/>
</dbReference>
<dbReference type="GO" id="GO:0005249">
    <property type="term" value="F:voltage-gated potassium channel activity"/>
    <property type="evidence" value="ECO:0007669"/>
    <property type="project" value="InterPro"/>
</dbReference>
<evidence type="ECO:0000256" key="1">
    <source>
        <dbReference type="ARBA" id="ARBA00004141"/>
    </source>
</evidence>
<dbReference type="SUPFAM" id="SSF81324">
    <property type="entry name" value="Voltage-gated potassium channels"/>
    <property type="match status" value="1"/>
</dbReference>
<protein>
    <submittedName>
        <fullName evidence="14">Ion transport protein</fullName>
    </submittedName>
</protein>
<evidence type="ECO:0000256" key="9">
    <source>
        <dbReference type="ARBA" id="ARBA00023065"/>
    </source>
</evidence>
<dbReference type="PANTHER" id="PTHR11537">
    <property type="entry name" value="VOLTAGE-GATED POTASSIUM CHANNEL"/>
    <property type="match status" value="1"/>
</dbReference>
<dbReference type="InterPro" id="IPR005821">
    <property type="entry name" value="Ion_trans_dom"/>
</dbReference>
<evidence type="ECO:0000256" key="6">
    <source>
        <dbReference type="ARBA" id="ARBA00022882"/>
    </source>
</evidence>
<dbReference type="RefSeq" id="WP_009501657.1">
    <property type="nucleotide sequence ID" value="NZ_ANIN01000002.1"/>
</dbReference>
<keyword evidence="2" id="KW-0813">Transport</keyword>
<keyword evidence="8 12" id="KW-1133">Transmembrane helix</keyword>
<feature type="transmembrane region" description="Helical" evidence="12">
    <location>
        <begin position="42"/>
        <end position="63"/>
    </location>
</feature>
<keyword evidence="6" id="KW-0851">Voltage-gated channel</keyword>
<gene>
    <name evidence="14" type="ORF">MOMA_06226</name>
</gene>
<feature type="transmembrane region" description="Helical" evidence="12">
    <location>
        <begin position="70"/>
        <end position="91"/>
    </location>
</feature>
<dbReference type="GO" id="GO:0008076">
    <property type="term" value="C:voltage-gated potassium channel complex"/>
    <property type="evidence" value="ECO:0007669"/>
    <property type="project" value="InterPro"/>
</dbReference>
<keyword evidence="10 12" id="KW-0472">Membrane</keyword>
<evidence type="ECO:0000256" key="7">
    <source>
        <dbReference type="ARBA" id="ARBA00022958"/>
    </source>
</evidence>
<evidence type="ECO:0000256" key="2">
    <source>
        <dbReference type="ARBA" id="ARBA00022448"/>
    </source>
</evidence>
<evidence type="ECO:0000256" key="11">
    <source>
        <dbReference type="ARBA" id="ARBA00023303"/>
    </source>
</evidence>
<dbReference type="Gene3D" id="1.10.287.70">
    <property type="match status" value="1"/>
</dbReference>
<dbReference type="InterPro" id="IPR028325">
    <property type="entry name" value="VG_K_chnl"/>
</dbReference>
<comment type="caution">
    <text evidence="14">The sequence shown here is derived from an EMBL/GenBank/DDBJ whole genome shotgun (WGS) entry which is preliminary data.</text>
</comment>
<keyword evidence="5" id="KW-0631">Potassium channel</keyword>
<keyword evidence="4 12" id="KW-0812">Transmembrane</keyword>
<evidence type="ECO:0000256" key="5">
    <source>
        <dbReference type="ARBA" id="ARBA00022826"/>
    </source>
</evidence>
<feature type="transmembrane region" description="Helical" evidence="12">
    <location>
        <begin position="165"/>
        <end position="186"/>
    </location>
</feature>
<evidence type="ECO:0000256" key="8">
    <source>
        <dbReference type="ARBA" id="ARBA00022989"/>
    </source>
</evidence>
<accession>L2F5H7</accession>
<feature type="domain" description="Ion transport" evidence="13">
    <location>
        <begin position="38"/>
        <end position="247"/>
    </location>
</feature>
<feature type="transmembrane region" description="Helical" evidence="12">
    <location>
        <begin position="111"/>
        <end position="133"/>
    </location>
</feature>
<evidence type="ECO:0000313" key="14">
    <source>
        <dbReference type="EMBL" id="ELA08135.1"/>
    </source>
</evidence>
<reference evidence="14 15" key="1">
    <citation type="journal article" date="2013" name="Genome Announc.">
        <title>Genome Sequence of Moraxella macacae 0408225, a Novel Bacterial Species Isolated from a Cynomolgus Macaque with Epistaxis.</title>
        <authorList>
            <person name="Ladner J.T."/>
            <person name="Whitehouse C.A."/>
            <person name="Koroleva G.I."/>
            <person name="Palacios G.F."/>
        </authorList>
    </citation>
    <scope>NUCLEOTIDE SEQUENCE [LARGE SCALE GENOMIC DNA]</scope>
    <source>
        <strain evidence="14 15">0408225</strain>
    </source>
</reference>
<comment type="subcellular location">
    <subcellularLocation>
        <location evidence="1">Membrane</location>
        <topology evidence="1">Multi-pass membrane protein</topology>
    </subcellularLocation>
</comment>
<keyword evidence="3" id="KW-0633">Potassium transport</keyword>
<evidence type="ECO:0000256" key="12">
    <source>
        <dbReference type="SAM" id="Phobius"/>
    </source>
</evidence>
<organism evidence="14 15">
    <name type="scientific">Moraxella macacae 0408225</name>
    <dbReference type="NCBI Taxonomy" id="1230338"/>
    <lineage>
        <taxon>Bacteria</taxon>
        <taxon>Pseudomonadati</taxon>
        <taxon>Pseudomonadota</taxon>
        <taxon>Gammaproteobacteria</taxon>
        <taxon>Moraxellales</taxon>
        <taxon>Moraxellaceae</taxon>
        <taxon>Moraxella</taxon>
    </lineage>
</organism>
<evidence type="ECO:0000313" key="15">
    <source>
        <dbReference type="Proteomes" id="UP000023795"/>
    </source>
</evidence>
<dbReference type="AlphaFoldDB" id="L2F5H7"/>
<dbReference type="Proteomes" id="UP000023795">
    <property type="component" value="Unassembled WGS sequence"/>
</dbReference>
<dbReference type="eggNOG" id="COG2126">
    <property type="taxonomic scope" value="Bacteria"/>
</dbReference>
<dbReference type="GO" id="GO:0001508">
    <property type="term" value="P:action potential"/>
    <property type="evidence" value="ECO:0007669"/>
    <property type="project" value="TreeGrafter"/>
</dbReference>
<dbReference type="STRING" id="1230338.MOMA_06226"/>
<dbReference type="Gene3D" id="1.20.120.350">
    <property type="entry name" value="Voltage-gated potassium channels. Chain C"/>
    <property type="match status" value="1"/>
</dbReference>